<accession>A0A8J8P666</accession>
<organism evidence="1 2">
    <name type="scientific">Halteria grandinella</name>
    <dbReference type="NCBI Taxonomy" id="5974"/>
    <lineage>
        <taxon>Eukaryota</taxon>
        <taxon>Sar</taxon>
        <taxon>Alveolata</taxon>
        <taxon>Ciliophora</taxon>
        <taxon>Intramacronucleata</taxon>
        <taxon>Spirotrichea</taxon>
        <taxon>Stichotrichia</taxon>
        <taxon>Sporadotrichida</taxon>
        <taxon>Halteriidae</taxon>
        <taxon>Halteria</taxon>
    </lineage>
</organism>
<reference evidence="1" key="1">
    <citation type="submission" date="2019-06" db="EMBL/GenBank/DDBJ databases">
        <authorList>
            <person name="Zheng W."/>
        </authorList>
    </citation>
    <scope>NUCLEOTIDE SEQUENCE</scope>
    <source>
        <strain evidence="1">QDHG01</strain>
    </source>
</reference>
<dbReference type="EMBL" id="RRYP01000210">
    <property type="protein sequence ID" value="TNV87807.1"/>
    <property type="molecule type" value="Genomic_DNA"/>
</dbReference>
<dbReference type="AlphaFoldDB" id="A0A8J8P666"/>
<evidence type="ECO:0000313" key="2">
    <source>
        <dbReference type="Proteomes" id="UP000785679"/>
    </source>
</evidence>
<proteinExistence type="predicted"/>
<evidence type="ECO:0000313" key="1">
    <source>
        <dbReference type="EMBL" id="TNV87807.1"/>
    </source>
</evidence>
<keyword evidence="2" id="KW-1185">Reference proteome</keyword>
<sequence>MAVVLQILGVEFFLLKFPPKFQCGSSPKKLVLLKFQNRPIVIVHSHYINLLRLLHMHLLGDLKFLLDQPHQLKYQELLRECLILKGLATHQFIDGLELFSQLKFIK</sequence>
<name>A0A8J8P666_HALGN</name>
<comment type="caution">
    <text evidence="1">The sequence shown here is derived from an EMBL/GenBank/DDBJ whole genome shotgun (WGS) entry which is preliminary data.</text>
</comment>
<gene>
    <name evidence="1" type="ORF">FGO68_gene14238</name>
</gene>
<dbReference type="Proteomes" id="UP000785679">
    <property type="component" value="Unassembled WGS sequence"/>
</dbReference>
<protein>
    <submittedName>
        <fullName evidence="1">Uncharacterized protein</fullName>
    </submittedName>
</protein>